<organism evidence="2 3">
    <name type="scientific">Nocardioides bigeumensis</name>
    <dbReference type="NCBI Taxonomy" id="433657"/>
    <lineage>
        <taxon>Bacteria</taxon>
        <taxon>Bacillati</taxon>
        <taxon>Actinomycetota</taxon>
        <taxon>Actinomycetes</taxon>
        <taxon>Propionibacteriales</taxon>
        <taxon>Nocardioidaceae</taxon>
        <taxon>Nocardioides</taxon>
    </lineage>
</organism>
<gene>
    <name evidence="2" type="ORF">GCM10009843_20440</name>
</gene>
<sequence length="274" mass="29834">MESVSATYGTVLRTERLSSSDPGLVRVVLGGAGLDDFEPAPWTDAYVNLLFLPRGAPYAVPFDLSAARALDRDLWPVPRRFTVRRWDESRRELWIDFVVHGDTGTAGRWARDARPGDLLQFSGPSGAYRPDAEARTHLLVGDESALPAIAASLEAVPAGSRAVVVALVEGPDGEVPLDSPADLTVTWLHRASLDEPAAAALEAAVAAARLDPTGLHAFVHGDAVETRAVRRHLLGGLGMPRERLSVSPYWRRTFTDESWREVKKDWLAQVEADV</sequence>
<dbReference type="InterPro" id="IPR039261">
    <property type="entry name" value="FNR_nucleotide-bd"/>
</dbReference>
<feature type="domain" description="FAD-binding FR-type" evidence="1">
    <location>
        <begin position="4"/>
        <end position="131"/>
    </location>
</feature>
<dbReference type="PANTHER" id="PTHR30157:SF0">
    <property type="entry name" value="NADPH-DEPENDENT FERRIC-CHELATE REDUCTASE"/>
    <property type="match status" value="1"/>
</dbReference>
<comment type="caution">
    <text evidence="2">The sequence shown here is derived from an EMBL/GenBank/DDBJ whole genome shotgun (WGS) entry which is preliminary data.</text>
</comment>
<dbReference type="InterPro" id="IPR017938">
    <property type="entry name" value="Riboflavin_synthase-like_b-brl"/>
</dbReference>
<dbReference type="InterPro" id="IPR017927">
    <property type="entry name" value="FAD-bd_FR_type"/>
</dbReference>
<accession>A0ABP5JX67</accession>
<evidence type="ECO:0000313" key="3">
    <source>
        <dbReference type="Proteomes" id="UP001500575"/>
    </source>
</evidence>
<evidence type="ECO:0000259" key="1">
    <source>
        <dbReference type="PROSITE" id="PS51384"/>
    </source>
</evidence>
<reference evidence="3" key="1">
    <citation type="journal article" date="2019" name="Int. J. Syst. Evol. Microbiol.">
        <title>The Global Catalogue of Microorganisms (GCM) 10K type strain sequencing project: providing services to taxonomists for standard genome sequencing and annotation.</title>
        <authorList>
            <consortium name="The Broad Institute Genomics Platform"/>
            <consortium name="The Broad Institute Genome Sequencing Center for Infectious Disease"/>
            <person name="Wu L."/>
            <person name="Ma J."/>
        </authorList>
    </citation>
    <scope>NUCLEOTIDE SEQUENCE [LARGE SCALE GENOMIC DNA]</scope>
    <source>
        <strain evidence="3">JCM 16021</strain>
    </source>
</reference>
<dbReference type="Pfam" id="PF08021">
    <property type="entry name" value="FAD_binding_9"/>
    <property type="match status" value="1"/>
</dbReference>
<keyword evidence="3" id="KW-1185">Reference proteome</keyword>
<dbReference type="SUPFAM" id="SSF63380">
    <property type="entry name" value="Riboflavin synthase domain-like"/>
    <property type="match status" value="1"/>
</dbReference>
<dbReference type="InterPro" id="IPR039374">
    <property type="entry name" value="SIP_fam"/>
</dbReference>
<protein>
    <submittedName>
        <fullName evidence="2">Siderophore-interacting protein</fullName>
    </submittedName>
</protein>
<dbReference type="PROSITE" id="PS51384">
    <property type="entry name" value="FAD_FR"/>
    <property type="match status" value="1"/>
</dbReference>
<name>A0ABP5JX67_9ACTN</name>
<dbReference type="Pfam" id="PF04954">
    <property type="entry name" value="SIP"/>
    <property type="match status" value="1"/>
</dbReference>
<dbReference type="CDD" id="cd06193">
    <property type="entry name" value="siderophore_interacting"/>
    <property type="match status" value="1"/>
</dbReference>
<dbReference type="InterPro" id="IPR013113">
    <property type="entry name" value="SIP_FAD-bd"/>
</dbReference>
<dbReference type="InterPro" id="IPR007037">
    <property type="entry name" value="SIP_rossman_dom"/>
</dbReference>
<evidence type="ECO:0000313" key="2">
    <source>
        <dbReference type="EMBL" id="GAA2124101.1"/>
    </source>
</evidence>
<proteinExistence type="predicted"/>
<dbReference type="Proteomes" id="UP001500575">
    <property type="component" value="Unassembled WGS sequence"/>
</dbReference>
<dbReference type="Gene3D" id="2.40.30.10">
    <property type="entry name" value="Translation factors"/>
    <property type="match status" value="1"/>
</dbReference>
<dbReference type="EMBL" id="BAAAQQ010000011">
    <property type="protein sequence ID" value="GAA2124101.1"/>
    <property type="molecule type" value="Genomic_DNA"/>
</dbReference>
<dbReference type="Gene3D" id="3.40.50.80">
    <property type="entry name" value="Nucleotide-binding domain of ferredoxin-NADP reductase (FNR) module"/>
    <property type="match status" value="1"/>
</dbReference>
<dbReference type="PANTHER" id="PTHR30157">
    <property type="entry name" value="FERRIC REDUCTASE, NADPH-DEPENDENT"/>
    <property type="match status" value="1"/>
</dbReference>